<feature type="transmembrane region" description="Helical" evidence="13">
    <location>
        <begin position="147"/>
        <end position="166"/>
    </location>
</feature>
<reference evidence="14 15" key="1">
    <citation type="submission" date="2020-08" db="EMBL/GenBank/DDBJ databases">
        <title>Genomic Encyclopedia of Type Strains, Phase IV (KMG-IV): sequencing the most valuable type-strain genomes for metagenomic binning, comparative biology and taxonomic classification.</title>
        <authorList>
            <person name="Goeker M."/>
        </authorList>
    </citation>
    <scope>NUCLEOTIDE SEQUENCE [LARGE SCALE GENOMIC DNA]</scope>
    <source>
        <strain evidence="14 15">DSM 29854</strain>
    </source>
</reference>
<dbReference type="Pfam" id="PF18927">
    <property type="entry name" value="CrtO"/>
    <property type="match status" value="1"/>
</dbReference>
<comment type="caution">
    <text evidence="14">The sequence shown here is derived from an EMBL/GenBank/DDBJ whole genome shotgun (WGS) entry which is preliminary data.</text>
</comment>
<protein>
    <recommendedName>
        <fullName evidence="11">Glycosyl-4,4'-diaponeurosporenoate acyltransferase</fullName>
    </recommendedName>
</protein>
<keyword evidence="3" id="KW-0808">Transferase</keyword>
<dbReference type="GO" id="GO:0016746">
    <property type="term" value="F:acyltransferase activity"/>
    <property type="evidence" value="ECO:0007669"/>
    <property type="project" value="UniProtKB-KW"/>
</dbReference>
<accession>A0A839GEM1</accession>
<evidence type="ECO:0000256" key="11">
    <source>
        <dbReference type="ARBA" id="ARBA00023667"/>
    </source>
</evidence>
<keyword evidence="8" id="KW-0012">Acyltransferase</keyword>
<evidence type="ECO:0000256" key="1">
    <source>
        <dbReference type="ARBA" id="ARBA00004162"/>
    </source>
</evidence>
<dbReference type="Proteomes" id="UP000563094">
    <property type="component" value="Unassembled WGS sequence"/>
</dbReference>
<comment type="pathway">
    <text evidence="9">Carotenoid biosynthesis; staphyloxanthin biosynthesis; staphyloxanthin from farnesyl diphosphate: step 5/5.</text>
</comment>
<dbReference type="InterPro" id="IPR044021">
    <property type="entry name" value="CrtO"/>
</dbReference>
<evidence type="ECO:0000256" key="7">
    <source>
        <dbReference type="ARBA" id="ARBA00023136"/>
    </source>
</evidence>
<comment type="similarity">
    <text evidence="10">Belongs to the acyltransferase CrtO family.</text>
</comment>
<evidence type="ECO:0000256" key="8">
    <source>
        <dbReference type="ARBA" id="ARBA00023315"/>
    </source>
</evidence>
<keyword evidence="15" id="KW-1185">Reference proteome</keyword>
<feature type="transmembrane region" description="Helical" evidence="13">
    <location>
        <begin position="7"/>
        <end position="29"/>
    </location>
</feature>
<evidence type="ECO:0000256" key="13">
    <source>
        <dbReference type="SAM" id="Phobius"/>
    </source>
</evidence>
<dbReference type="AlphaFoldDB" id="A0A839GEM1"/>
<dbReference type="UniPathway" id="UPA00029">
    <property type="reaction ID" value="UER00560"/>
</dbReference>
<feature type="transmembrane region" description="Helical" evidence="13">
    <location>
        <begin position="35"/>
        <end position="55"/>
    </location>
</feature>
<keyword evidence="4 13" id="KW-0812">Transmembrane</keyword>
<evidence type="ECO:0000256" key="12">
    <source>
        <dbReference type="ARBA" id="ARBA00025324"/>
    </source>
</evidence>
<evidence type="ECO:0000256" key="4">
    <source>
        <dbReference type="ARBA" id="ARBA00022692"/>
    </source>
</evidence>
<feature type="transmembrane region" description="Helical" evidence="13">
    <location>
        <begin position="122"/>
        <end position="141"/>
    </location>
</feature>
<evidence type="ECO:0000256" key="5">
    <source>
        <dbReference type="ARBA" id="ARBA00022729"/>
    </source>
</evidence>
<proteinExistence type="inferred from homology"/>
<evidence type="ECO:0000256" key="6">
    <source>
        <dbReference type="ARBA" id="ARBA00022989"/>
    </source>
</evidence>
<evidence type="ECO:0000256" key="3">
    <source>
        <dbReference type="ARBA" id="ARBA00022679"/>
    </source>
</evidence>
<comment type="function">
    <text evidence="12">Catalyzes the acylation of glycosyl-4,4'-diaponeurosporenoate, i.e. the esterification of glucose at the C6'' position with the carboxyl group of the C(15) fatty acid 12-methyltetradecanoic acid, to yield staphyloxanthin. This is the last step in the biosynthesis of this orange pigment, present in most staphylococci strains.</text>
</comment>
<evidence type="ECO:0000256" key="10">
    <source>
        <dbReference type="ARBA" id="ARBA00023603"/>
    </source>
</evidence>
<evidence type="ECO:0000313" key="15">
    <source>
        <dbReference type="Proteomes" id="UP000563094"/>
    </source>
</evidence>
<keyword evidence="7 13" id="KW-0472">Membrane</keyword>
<evidence type="ECO:0000313" key="14">
    <source>
        <dbReference type="EMBL" id="MBA9076910.1"/>
    </source>
</evidence>
<organism evidence="14 15">
    <name type="scientific">Rufibacter quisquiliarum</name>
    <dbReference type="NCBI Taxonomy" id="1549639"/>
    <lineage>
        <taxon>Bacteria</taxon>
        <taxon>Pseudomonadati</taxon>
        <taxon>Bacteroidota</taxon>
        <taxon>Cytophagia</taxon>
        <taxon>Cytophagales</taxon>
        <taxon>Hymenobacteraceae</taxon>
        <taxon>Rufibacter</taxon>
    </lineage>
</organism>
<keyword evidence="6 13" id="KW-1133">Transmembrane helix</keyword>
<name>A0A839GEM1_9BACT</name>
<dbReference type="RefSeq" id="WP_182512601.1">
    <property type="nucleotide sequence ID" value="NZ_JACJIQ010000005.1"/>
</dbReference>
<keyword evidence="5" id="KW-0732">Signal</keyword>
<evidence type="ECO:0000256" key="2">
    <source>
        <dbReference type="ARBA" id="ARBA00022475"/>
    </source>
</evidence>
<keyword evidence="2" id="KW-1003">Cell membrane</keyword>
<gene>
    <name evidence="14" type="ORF">FHS90_001618</name>
</gene>
<comment type="subcellular location">
    <subcellularLocation>
        <location evidence="1">Cell membrane</location>
        <topology evidence="1">Single-pass membrane protein</topology>
    </subcellularLocation>
</comment>
<dbReference type="EMBL" id="JACJIQ010000005">
    <property type="protein sequence ID" value="MBA9076910.1"/>
    <property type="molecule type" value="Genomic_DNA"/>
</dbReference>
<sequence>MTTNAKSWGISIFATIVTIVLCLVFTRVFKVESFVFSWGLNFLLMGWYTVVITLLKPDLDWSYFQQKTFEKEGRWYKYLGLHLYRKLLVAVGWEKISKQNNPVKKEPACLQTCERNTRISELGHLIIAVIVFAIAVFFTSSVTESKWLIILNVLLNIYPILLQRYNRPRYRKILQRMEARQHDQELERLLK</sequence>
<evidence type="ECO:0000256" key="9">
    <source>
        <dbReference type="ARBA" id="ARBA00023588"/>
    </source>
</evidence>
<dbReference type="GO" id="GO:0005886">
    <property type="term" value="C:plasma membrane"/>
    <property type="evidence" value="ECO:0007669"/>
    <property type="project" value="UniProtKB-SubCell"/>
</dbReference>